<dbReference type="Gene3D" id="3.30.1240.10">
    <property type="match status" value="1"/>
</dbReference>
<dbReference type="SFLD" id="SFLDG01140">
    <property type="entry name" value="C2.B:_Phosphomannomutase_and_P"/>
    <property type="match status" value="1"/>
</dbReference>
<comment type="caution">
    <text evidence="1">The sequence shown here is derived from an EMBL/GenBank/DDBJ whole genome shotgun (WGS) entry which is preliminary data.</text>
</comment>
<dbReference type="EMBL" id="MLQQ01000002">
    <property type="protein sequence ID" value="OIJ15285.1"/>
    <property type="molecule type" value="Genomic_DNA"/>
</dbReference>
<sequence length="285" mass="31705">MKKLVAIDLDGTLLSSNLDISKRNITAIQKAQQQGHIIMICSGRAPEDIKEVLKDTPIECPIAGSNGTIIEANGSRLLEVSIDNQSVKNVAAILNENHFPFKVYTNKGIFVEANFTERMKVLLDENEDIRKHFSARQIKLMTEQPKETEMLKFFESIDHILQLENISVQKFFIATFVGKEALISLLKEKVENIVITTSGPYNIEIMDTNGNKGNALKLMAEHYNVPIENTIAIGDNFNDLPMLEQSGFSIAMENGDPTIKERASAVTTANDEDGVATAIEKYVFD</sequence>
<gene>
    <name evidence="1" type="ORF">BKP35_05410</name>
</gene>
<evidence type="ECO:0008006" key="3">
    <source>
        <dbReference type="Google" id="ProtNLM"/>
    </source>
</evidence>
<dbReference type="Proteomes" id="UP000180098">
    <property type="component" value="Unassembled WGS sequence"/>
</dbReference>
<organism evidence="1 2">
    <name type="scientific">Anaerobacillus arseniciselenatis</name>
    <dbReference type="NCBI Taxonomy" id="85682"/>
    <lineage>
        <taxon>Bacteria</taxon>
        <taxon>Bacillati</taxon>
        <taxon>Bacillota</taxon>
        <taxon>Bacilli</taxon>
        <taxon>Bacillales</taxon>
        <taxon>Bacillaceae</taxon>
        <taxon>Anaerobacillus</taxon>
    </lineage>
</organism>
<dbReference type="Pfam" id="PF08282">
    <property type="entry name" value="Hydrolase_3"/>
    <property type="match status" value="1"/>
</dbReference>
<name>A0A1S2LV92_9BACI</name>
<dbReference type="RefSeq" id="WP_071312389.1">
    <property type="nucleotide sequence ID" value="NZ_MLQQ01000002.1"/>
</dbReference>
<dbReference type="OrthoDB" id="9806027at2"/>
<accession>A0A1S2LV92</accession>
<dbReference type="SFLD" id="SFLDG01144">
    <property type="entry name" value="C2.B.4:_PGP_Like"/>
    <property type="match status" value="1"/>
</dbReference>
<evidence type="ECO:0000313" key="2">
    <source>
        <dbReference type="Proteomes" id="UP000180098"/>
    </source>
</evidence>
<dbReference type="InterPro" id="IPR023214">
    <property type="entry name" value="HAD_sf"/>
</dbReference>
<dbReference type="GO" id="GO:0000287">
    <property type="term" value="F:magnesium ion binding"/>
    <property type="evidence" value="ECO:0007669"/>
    <property type="project" value="TreeGrafter"/>
</dbReference>
<dbReference type="PANTHER" id="PTHR10000">
    <property type="entry name" value="PHOSPHOSERINE PHOSPHATASE"/>
    <property type="match status" value="1"/>
</dbReference>
<dbReference type="AlphaFoldDB" id="A0A1S2LV92"/>
<dbReference type="NCBIfam" id="TIGR01484">
    <property type="entry name" value="HAD-SF-IIB"/>
    <property type="match status" value="1"/>
</dbReference>
<reference evidence="1 2" key="1">
    <citation type="submission" date="2016-10" db="EMBL/GenBank/DDBJ databases">
        <title>Draft genome sequences of four alkaliphilic bacteria belonging to the Anaerobacillus genus.</title>
        <authorList>
            <person name="Bassil N.M."/>
            <person name="Lloyd J.R."/>
        </authorList>
    </citation>
    <scope>NUCLEOTIDE SEQUENCE [LARGE SCALE GENOMIC DNA]</scope>
    <source>
        <strain evidence="1 2">DSM 15340</strain>
    </source>
</reference>
<dbReference type="PANTHER" id="PTHR10000:SF55">
    <property type="entry name" value="5-AMINO-6-(5-PHOSPHO-D-RIBITYLAMINO)URACIL PHOSPHATASE YCSE"/>
    <property type="match status" value="1"/>
</dbReference>
<dbReference type="InterPro" id="IPR006379">
    <property type="entry name" value="HAD-SF_hydro_IIB"/>
</dbReference>
<dbReference type="CDD" id="cd07516">
    <property type="entry name" value="HAD_Pase"/>
    <property type="match status" value="1"/>
</dbReference>
<dbReference type="SUPFAM" id="SSF56784">
    <property type="entry name" value="HAD-like"/>
    <property type="match status" value="1"/>
</dbReference>
<dbReference type="InterPro" id="IPR036412">
    <property type="entry name" value="HAD-like_sf"/>
</dbReference>
<dbReference type="SFLD" id="SFLDS00003">
    <property type="entry name" value="Haloacid_Dehalogenase"/>
    <property type="match status" value="1"/>
</dbReference>
<dbReference type="NCBIfam" id="TIGR00099">
    <property type="entry name" value="Cof-subfamily"/>
    <property type="match status" value="1"/>
</dbReference>
<proteinExistence type="predicted"/>
<evidence type="ECO:0000313" key="1">
    <source>
        <dbReference type="EMBL" id="OIJ15285.1"/>
    </source>
</evidence>
<dbReference type="GO" id="GO:0016791">
    <property type="term" value="F:phosphatase activity"/>
    <property type="evidence" value="ECO:0007669"/>
    <property type="project" value="TreeGrafter"/>
</dbReference>
<keyword evidence="2" id="KW-1185">Reference proteome</keyword>
<dbReference type="Gene3D" id="3.40.50.1000">
    <property type="entry name" value="HAD superfamily/HAD-like"/>
    <property type="match status" value="1"/>
</dbReference>
<dbReference type="GO" id="GO:0005829">
    <property type="term" value="C:cytosol"/>
    <property type="evidence" value="ECO:0007669"/>
    <property type="project" value="TreeGrafter"/>
</dbReference>
<dbReference type="PROSITE" id="PS01228">
    <property type="entry name" value="COF_1"/>
    <property type="match status" value="1"/>
</dbReference>
<protein>
    <recommendedName>
        <fullName evidence="3">Hydrolase</fullName>
    </recommendedName>
</protein>
<dbReference type="InterPro" id="IPR000150">
    <property type="entry name" value="Cof"/>
</dbReference>